<proteinExistence type="predicted"/>
<dbReference type="GO" id="GO:0051213">
    <property type="term" value="F:dioxygenase activity"/>
    <property type="evidence" value="ECO:0007669"/>
    <property type="project" value="UniProtKB-KW"/>
</dbReference>
<dbReference type="SUPFAM" id="SSF55961">
    <property type="entry name" value="Bet v1-like"/>
    <property type="match status" value="1"/>
</dbReference>
<keyword evidence="1" id="KW-0001">2Fe-2S</keyword>
<dbReference type="InterPro" id="IPR044043">
    <property type="entry name" value="VanA_C_cat"/>
</dbReference>
<comment type="caution">
    <text evidence="7">The sequence shown here is derived from an EMBL/GenBank/DDBJ whole genome shotgun (WGS) entry which is preliminary data.</text>
</comment>
<dbReference type="RefSeq" id="WP_226827475.1">
    <property type="nucleotide sequence ID" value="NZ_JAAXYO010000107.1"/>
</dbReference>
<sequence>MSKSSTMPAELLCDQRSFSHEDWDILARYWYPVARLADLAAQPIAMRLLDVPLVLWRSAEGVSVALDRCPHRGVPLSKGSICDDHLVCAYHGLRFAGDGTCTQIPAQPGLPPSSRFCLQSFPAVERYGLIWTCLRPQGEPKIPPMPSWEESGHQQIVPPFVDIKGSAGRQVEGFIDVAHFAFVHHNAFADPDNPVVPNYEVHADGDAIYSDYVSTVSNFPKGLQHLAPEGFLWRRAFAIYPPFTARLTVHFPDHGLLNILNAACPMTATSTRLFVPLTRNFDTTGPLDEVYAFNAQIFAEDQEMVESQWPRILPLDPAAEAHFAADRASVAYRRRLREMGLRFQ</sequence>
<protein>
    <submittedName>
        <fullName evidence="7">Aromatic ring-hydroxylating dioxygenase subunit alpha</fullName>
    </submittedName>
</protein>
<keyword evidence="5" id="KW-0411">Iron-sulfur</keyword>
<dbReference type="PANTHER" id="PTHR21266:SF57">
    <property type="entry name" value="3-CHLOROBENZOATE-3,4-DIOXYGENASE"/>
    <property type="match status" value="1"/>
</dbReference>
<evidence type="ECO:0000256" key="4">
    <source>
        <dbReference type="ARBA" id="ARBA00023004"/>
    </source>
</evidence>
<evidence type="ECO:0000256" key="3">
    <source>
        <dbReference type="ARBA" id="ARBA00023002"/>
    </source>
</evidence>
<evidence type="ECO:0000313" key="7">
    <source>
        <dbReference type="EMBL" id="MBU2788103.1"/>
    </source>
</evidence>
<dbReference type="Pfam" id="PF00355">
    <property type="entry name" value="Rieske"/>
    <property type="match status" value="1"/>
</dbReference>
<evidence type="ECO:0000259" key="6">
    <source>
        <dbReference type="PROSITE" id="PS51296"/>
    </source>
</evidence>
<keyword evidence="7" id="KW-0223">Dioxygenase</keyword>
<dbReference type="PROSITE" id="PS51296">
    <property type="entry name" value="RIESKE"/>
    <property type="match status" value="1"/>
</dbReference>
<dbReference type="Proteomes" id="UP001197378">
    <property type="component" value="Unassembled WGS sequence"/>
</dbReference>
<dbReference type="AlphaFoldDB" id="A0AAE3CJR6"/>
<evidence type="ECO:0000313" key="8">
    <source>
        <dbReference type="Proteomes" id="UP001197378"/>
    </source>
</evidence>
<keyword evidence="4" id="KW-0408">Iron</keyword>
<reference evidence="7" key="1">
    <citation type="journal article" date="2021" name="ISME J.">
        <title>Genomic evolution of the class Acidithiobacillia: deep-branching Proteobacteria living in extreme acidic conditions.</title>
        <authorList>
            <person name="Moya-Beltran A."/>
            <person name="Beard S."/>
            <person name="Rojas-Villalobos C."/>
            <person name="Issotta F."/>
            <person name="Gallardo Y."/>
            <person name="Ulloa R."/>
            <person name="Giaveno A."/>
            <person name="Degli Esposti M."/>
            <person name="Johnson D.B."/>
            <person name="Quatrini R."/>
        </authorList>
    </citation>
    <scope>NUCLEOTIDE SEQUENCE</scope>
    <source>
        <strain evidence="7">VAN18-1</strain>
    </source>
</reference>
<keyword evidence="2" id="KW-0479">Metal-binding</keyword>
<evidence type="ECO:0000256" key="2">
    <source>
        <dbReference type="ARBA" id="ARBA00022723"/>
    </source>
</evidence>
<dbReference type="InterPro" id="IPR050584">
    <property type="entry name" value="Cholesterol_7-desaturase"/>
</dbReference>
<gene>
    <name evidence="7" type="ORF">HFQ13_07785</name>
</gene>
<accession>A0AAE3CJR6</accession>
<keyword evidence="3" id="KW-0560">Oxidoreductase</keyword>
<dbReference type="Pfam" id="PF19112">
    <property type="entry name" value="VanA_C"/>
    <property type="match status" value="1"/>
</dbReference>
<dbReference type="InterPro" id="IPR036922">
    <property type="entry name" value="Rieske_2Fe-2S_sf"/>
</dbReference>
<dbReference type="Gene3D" id="2.102.10.10">
    <property type="entry name" value="Rieske [2Fe-2S] iron-sulphur domain"/>
    <property type="match status" value="1"/>
</dbReference>
<keyword evidence="8" id="KW-1185">Reference proteome</keyword>
<dbReference type="SUPFAM" id="SSF50022">
    <property type="entry name" value="ISP domain"/>
    <property type="match status" value="1"/>
</dbReference>
<evidence type="ECO:0000256" key="1">
    <source>
        <dbReference type="ARBA" id="ARBA00022714"/>
    </source>
</evidence>
<dbReference type="EMBL" id="JAAXYO010000107">
    <property type="protein sequence ID" value="MBU2788103.1"/>
    <property type="molecule type" value="Genomic_DNA"/>
</dbReference>
<dbReference type="GO" id="GO:0046872">
    <property type="term" value="F:metal ion binding"/>
    <property type="evidence" value="ECO:0007669"/>
    <property type="project" value="UniProtKB-KW"/>
</dbReference>
<feature type="domain" description="Rieske" evidence="6">
    <location>
        <begin position="30"/>
        <end position="132"/>
    </location>
</feature>
<dbReference type="GO" id="GO:0051537">
    <property type="term" value="F:2 iron, 2 sulfur cluster binding"/>
    <property type="evidence" value="ECO:0007669"/>
    <property type="project" value="UniProtKB-KW"/>
</dbReference>
<organism evidence="7 8">
    <name type="scientific">Igneacidithiobacillus copahuensis</name>
    <dbReference type="NCBI Taxonomy" id="2724909"/>
    <lineage>
        <taxon>Bacteria</taxon>
        <taxon>Pseudomonadati</taxon>
        <taxon>Pseudomonadota</taxon>
        <taxon>Acidithiobacillia</taxon>
        <taxon>Acidithiobacillales</taxon>
        <taxon>Acidithiobacillaceae</taxon>
        <taxon>Igneacidithiobacillus</taxon>
    </lineage>
</organism>
<name>A0AAE3CJR6_9PROT</name>
<evidence type="ECO:0000256" key="5">
    <source>
        <dbReference type="ARBA" id="ARBA00023014"/>
    </source>
</evidence>
<dbReference type="InterPro" id="IPR017941">
    <property type="entry name" value="Rieske_2Fe-2S"/>
</dbReference>
<dbReference type="PANTHER" id="PTHR21266">
    <property type="entry name" value="IRON-SULFUR DOMAIN CONTAINING PROTEIN"/>
    <property type="match status" value="1"/>
</dbReference>
<dbReference type="Gene3D" id="3.90.380.10">
    <property type="entry name" value="Naphthalene 1,2-dioxygenase Alpha Subunit, Chain A, domain 1"/>
    <property type="match status" value="1"/>
</dbReference>